<dbReference type="InterPro" id="IPR035926">
    <property type="entry name" value="NusB-like_sf"/>
</dbReference>
<comment type="caution">
    <text evidence="8">The sequence shown here is derived from an EMBL/GenBank/DDBJ whole genome shotgun (WGS) entry which is preliminary data.</text>
</comment>
<gene>
    <name evidence="6 8" type="primary">nusB</name>
    <name evidence="8" type="ORF">H8Z76_04800</name>
</gene>
<dbReference type="EMBL" id="JACOQH010000002">
    <property type="protein sequence ID" value="MBC5753356.1"/>
    <property type="molecule type" value="Genomic_DNA"/>
</dbReference>
<reference evidence="8 9" key="1">
    <citation type="submission" date="2020-08" db="EMBL/GenBank/DDBJ databases">
        <title>Genome public.</title>
        <authorList>
            <person name="Liu C."/>
            <person name="Sun Q."/>
        </authorList>
    </citation>
    <scope>NUCLEOTIDE SEQUENCE [LARGE SCALE GENOMIC DNA]</scope>
    <source>
        <strain evidence="8 9">BX0805</strain>
    </source>
</reference>
<feature type="domain" description="NusB/RsmB/TIM44" evidence="7">
    <location>
        <begin position="5"/>
        <end position="131"/>
    </location>
</feature>
<evidence type="ECO:0000256" key="3">
    <source>
        <dbReference type="ARBA" id="ARBA00022884"/>
    </source>
</evidence>
<evidence type="ECO:0000256" key="5">
    <source>
        <dbReference type="ARBA" id="ARBA00023163"/>
    </source>
</evidence>
<keyword evidence="5 6" id="KW-0804">Transcription</keyword>
<evidence type="ECO:0000313" key="9">
    <source>
        <dbReference type="Proteomes" id="UP000621540"/>
    </source>
</evidence>
<evidence type="ECO:0000259" key="7">
    <source>
        <dbReference type="Pfam" id="PF01029"/>
    </source>
</evidence>
<organism evidence="8 9">
    <name type="scientific">Roseburia yibonii</name>
    <dbReference type="NCBI Taxonomy" id="2763063"/>
    <lineage>
        <taxon>Bacteria</taxon>
        <taxon>Bacillati</taxon>
        <taxon>Bacillota</taxon>
        <taxon>Clostridia</taxon>
        <taxon>Lachnospirales</taxon>
        <taxon>Lachnospiraceae</taxon>
        <taxon>Roseburia</taxon>
    </lineage>
</organism>
<dbReference type="SUPFAM" id="SSF48013">
    <property type="entry name" value="NusB-like"/>
    <property type="match status" value="1"/>
</dbReference>
<keyword evidence="4 6" id="KW-0805">Transcription regulation</keyword>
<dbReference type="Proteomes" id="UP000621540">
    <property type="component" value="Unassembled WGS sequence"/>
</dbReference>
<dbReference type="PANTHER" id="PTHR11078">
    <property type="entry name" value="N UTILIZATION SUBSTANCE PROTEIN B-RELATED"/>
    <property type="match status" value="1"/>
</dbReference>
<dbReference type="InterPro" id="IPR011605">
    <property type="entry name" value="NusB_fam"/>
</dbReference>
<dbReference type="RefSeq" id="WP_022515048.1">
    <property type="nucleotide sequence ID" value="NZ_JACOQH010000002.1"/>
</dbReference>
<dbReference type="InterPro" id="IPR006027">
    <property type="entry name" value="NusB_RsmB_TIM44"/>
</dbReference>
<comment type="function">
    <text evidence="6">Involved in transcription antitermination. Required for transcription of ribosomal RNA (rRNA) genes. Binds specifically to the boxA antiterminator sequence of the ribosomal RNA (rrn) operons.</text>
</comment>
<keyword evidence="2 6" id="KW-0889">Transcription antitermination</keyword>
<dbReference type="Gene3D" id="1.10.940.10">
    <property type="entry name" value="NusB-like"/>
    <property type="match status" value="1"/>
</dbReference>
<keyword evidence="9" id="KW-1185">Reference proteome</keyword>
<keyword evidence="3 6" id="KW-0694">RNA-binding</keyword>
<dbReference type="PANTHER" id="PTHR11078:SF3">
    <property type="entry name" value="ANTITERMINATION NUSB DOMAIN-CONTAINING PROTEIN"/>
    <property type="match status" value="1"/>
</dbReference>
<dbReference type="HAMAP" id="MF_00073">
    <property type="entry name" value="NusB"/>
    <property type="match status" value="1"/>
</dbReference>
<comment type="similarity">
    <text evidence="1 6">Belongs to the NusB family.</text>
</comment>
<evidence type="ECO:0000256" key="1">
    <source>
        <dbReference type="ARBA" id="ARBA00005952"/>
    </source>
</evidence>
<evidence type="ECO:0000256" key="6">
    <source>
        <dbReference type="HAMAP-Rule" id="MF_00073"/>
    </source>
</evidence>
<name>A0ABR7I8T6_9FIRM</name>
<sequence length="132" mass="15112">MSRRELREQIFRILFRVEFHDPKEYEEQRELFFALEEGEASEKDISYVNDKAEDIIAHLPEIDEAINAVAKGWKTSRMGKVDLTIIRLAVYELKYEEDIPTGVAINEAVELAKKYGTDTSSSFVNGVLAKLA</sequence>
<dbReference type="NCBIfam" id="TIGR01951">
    <property type="entry name" value="nusB"/>
    <property type="match status" value="1"/>
</dbReference>
<proteinExistence type="inferred from homology"/>
<protein>
    <recommendedName>
        <fullName evidence="6">Transcription antitermination protein NusB</fullName>
    </recommendedName>
    <alternativeName>
        <fullName evidence="6">Antitermination factor NusB</fullName>
    </alternativeName>
</protein>
<evidence type="ECO:0000256" key="2">
    <source>
        <dbReference type="ARBA" id="ARBA00022814"/>
    </source>
</evidence>
<evidence type="ECO:0000256" key="4">
    <source>
        <dbReference type="ARBA" id="ARBA00023015"/>
    </source>
</evidence>
<accession>A0ABR7I8T6</accession>
<evidence type="ECO:0000313" key="8">
    <source>
        <dbReference type="EMBL" id="MBC5753356.1"/>
    </source>
</evidence>
<dbReference type="Pfam" id="PF01029">
    <property type="entry name" value="NusB"/>
    <property type="match status" value="1"/>
</dbReference>